<sequence length="198" mass="20687">MAEVLPWMLSHADVIHQCGPTALEALRGHAETLPPALRQRYLVTGYVGAELPDVLALADVVISRSGAGTIAEITALGKASVFIPLASSAGNEQAHNALHLQDTGAAIGLTGSPTPQDLQAAVAPLLGDPARRAAMAGHARAHGRPDAAVKLVDVVLSAVGEQRLRERSESMSRCGKPLACHKFAPRPCIRPAFHAEGR</sequence>
<dbReference type="EMBL" id="BAABAL010000012">
    <property type="protein sequence ID" value="GAA4010066.1"/>
    <property type="molecule type" value="Genomic_DNA"/>
</dbReference>
<dbReference type="CDD" id="cd03785">
    <property type="entry name" value="GT28_MurG"/>
    <property type="match status" value="1"/>
</dbReference>
<protein>
    <recommendedName>
        <fullName evidence="1">Glycosyl transferase family 28 C-terminal domain-containing protein</fullName>
    </recommendedName>
</protein>
<gene>
    <name evidence="2" type="ORF">GCM10022247_35270</name>
</gene>
<feature type="domain" description="Glycosyl transferase family 28 C-terminal" evidence="1">
    <location>
        <begin position="12"/>
        <end position="149"/>
    </location>
</feature>
<comment type="caution">
    <text evidence="2">The sequence shown here is derived from an EMBL/GenBank/DDBJ whole genome shotgun (WGS) entry which is preliminary data.</text>
</comment>
<dbReference type="Proteomes" id="UP001501747">
    <property type="component" value="Unassembled WGS sequence"/>
</dbReference>
<organism evidence="2 3">
    <name type="scientific">Allokutzneria multivorans</name>
    <dbReference type="NCBI Taxonomy" id="1142134"/>
    <lineage>
        <taxon>Bacteria</taxon>
        <taxon>Bacillati</taxon>
        <taxon>Actinomycetota</taxon>
        <taxon>Actinomycetes</taxon>
        <taxon>Pseudonocardiales</taxon>
        <taxon>Pseudonocardiaceae</taxon>
        <taxon>Allokutzneria</taxon>
    </lineage>
</organism>
<dbReference type="Pfam" id="PF04101">
    <property type="entry name" value="Glyco_tran_28_C"/>
    <property type="match status" value="1"/>
</dbReference>
<evidence type="ECO:0000313" key="3">
    <source>
        <dbReference type="Proteomes" id="UP001501747"/>
    </source>
</evidence>
<accession>A0ABP7SD02</accession>
<evidence type="ECO:0000259" key="1">
    <source>
        <dbReference type="Pfam" id="PF04101"/>
    </source>
</evidence>
<evidence type="ECO:0000313" key="2">
    <source>
        <dbReference type="EMBL" id="GAA4010066.1"/>
    </source>
</evidence>
<name>A0ABP7SD02_9PSEU</name>
<proteinExistence type="predicted"/>
<dbReference type="Gene3D" id="3.40.50.2000">
    <property type="entry name" value="Glycogen Phosphorylase B"/>
    <property type="match status" value="1"/>
</dbReference>
<dbReference type="PANTHER" id="PTHR21015">
    <property type="entry name" value="UDP-N-ACETYLGLUCOSAMINE--N-ACETYLMURAMYL-(PENTAPEPTIDE) PYROPHOSPHORYL-UNDECAPRENOL N-ACETYLGLUCOSAMINE TRANSFERASE 1"/>
    <property type="match status" value="1"/>
</dbReference>
<dbReference type="SUPFAM" id="SSF53756">
    <property type="entry name" value="UDP-Glycosyltransferase/glycogen phosphorylase"/>
    <property type="match status" value="1"/>
</dbReference>
<reference evidence="3" key="1">
    <citation type="journal article" date="2019" name="Int. J. Syst. Evol. Microbiol.">
        <title>The Global Catalogue of Microorganisms (GCM) 10K type strain sequencing project: providing services to taxonomists for standard genome sequencing and annotation.</title>
        <authorList>
            <consortium name="The Broad Institute Genomics Platform"/>
            <consortium name="The Broad Institute Genome Sequencing Center for Infectious Disease"/>
            <person name="Wu L."/>
            <person name="Ma J."/>
        </authorList>
    </citation>
    <scope>NUCLEOTIDE SEQUENCE [LARGE SCALE GENOMIC DNA]</scope>
    <source>
        <strain evidence="3">JCM 17342</strain>
    </source>
</reference>
<keyword evidence="3" id="KW-1185">Reference proteome</keyword>
<dbReference type="InterPro" id="IPR007235">
    <property type="entry name" value="Glyco_trans_28_C"/>
</dbReference>
<dbReference type="PANTHER" id="PTHR21015:SF22">
    <property type="entry name" value="GLYCOSYLTRANSFERASE"/>
    <property type="match status" value="1"/>
</dbReference>